<dbReference type="SUPFAM" id="SSF103473">
    <property type="entry name" value="MFS general substrate transporter"/>
    <property type="match status" value="1"/>
</dbReference>
<comment type="subcellular location">
    <subcellularLocation>
        <location evidence="1">Cell membrane</location>
        <topology evidence="1">Multi-pass membrane protein</topology>
    </subcellularLocation>
</comment>
<feature type="transmembrane region" description="Helical" evidence="6">
    <location>
        <begin position="159"/>
        <end position="188"/>
    </location>
</feature>
<evidence type="ECO:0000256" key="3">
    <source>
        <dbReference type="ARBA" id="ARBA00022692"/>
    </source>
</evidence>
<dbReference type="OrthoDB" id="145388at2"/>
<feature type="transmembrane region" description="Helical" evidence="6">
    <location>
        <begin position="90"/>
        <end position="114"/>
    </location>
</feature>
<dbReference type="CDD" id="cd06173">
    <property type="entry name" value="MFS_MefA_like"/>
    <property type="match status" value="1"/>
</dbReference>
<evidence type="ECO:0000256" key="4">
    <source>
        <dbReference type="ARBA" id="ARBA00022989"/>
    </source>
</evidence>
<dbReference type="EMBL" id="WBJZ01000022">
    <property type="protein sequence ID" value="KAB1653646.1"/>
    <property type="molecule type" value="Genomic_DNA"/>
</dbReference>
<reference evidence="8 9" key="1">
    <citation type="submission" date="2019-09" db="EMBL/GenBank/DDBJ databases">
        <title>Phylogeny of genus Pseudoclavibacter and closely related genus.</title>
        <authorList>
            <person name="Li Y."/>
        </authorList>
    </citation>
    <scope>NUCLEOTIDE SEQUENCE [LARGE SCALE GENOMIC DNA]</scope>
    <source>
        <strain evidence="8 9">DSM 23821</strain>
    </source>
</reference>
<feature type="transmembrane region" description="Helical" evidence="6">
    <location>
        <begin position="400"/>
        <end position="419"/>
    </location>
</feature>
<feature type="transmembrane region" description="Helical" evidence="6">
    <location>
        <begin position="362"/>
        <end position="380"/>
    </location>
</feature>
<organism evidence="8 9">
    <name type="scientific">Pseudoclavibacter chungangensis</name>
    <dbReference type="NCBI Taxonomy" id="587635"/>
    <lineage>
        <taxon>Bacteria</taxon>
        <taxon>Bacillati</taxon>
        <taxon>Actinomycetota</taxon>
        <taxon>Actinomycetes</taxon>
        <taxon>Micrococcales</taxon>
        <taxon>Microbacteriaceae</taxon>
        <taxon>Pseudoclavibacter</taxon>
    </lineage>
</organism>
<name>A0A7J5BNI7_9MICO</name>
<evidence type="ECO:0000256" key="5">
    <source>
        <dbReference type="ARBA" id="ARBA00023136"/>
    </source>
</evidence>
<dbReference type="RefSeq" id="WP_158041762.1">
    <property type="nucleotide sequence ID" value="NZ_JACCFV010000001.1"/>
</dbReference>
<dbReference type="GO" id="GO:0005886">
    <property type="term" value="C:plasma membrane"/>
    <property type="evidence" value="ECO:0007669"/>
    <property type="project" value="UniProtKB-SubCell"/>
</dbReference>
<keyword evidence="9" id="KW-1185">Reference proteome</keyword>
<evidence type="ECO:0000313" key="8">
    <source>
        <dbReference type="EMBL" id="KAB1653646.1"/>
    </source>
</evidence>
<sequence>MAKRPRTRLGAPFAWLLGAGGSSNLVDGLLLAAGPLMVAQLTADPFFVALAVVAQQIPWLLFGLLAGVIADRRSRVGIIAIGSAARALTLFAVAAFLLTGAMSLPVLYAALFLIGTTEAFMDNAWSSLVPDVVPSEHLGVANARSSGVMTLTNQLLGPAIGGLLFAIGAAVPYGGAALLSAAAVVLVLRVRVAPSPRPGNDTEPAVDLERPSTGVIPVTVAPVETDPDGTDDAVRAAQHDGPGATPSERAGLVRTVLDDIAEGARWLWAHAPVRVLALVIFFFNITFGMTWSMLVLWSTERLGLGPEGYGALLAVSAVGGMLAAAGFPRLERSMPYGRIIRIALVLETLLHVAIAVTTNAIVAFVIVFVFGVYATSWGALANTIRGRLVPTHVRGRVTSVYLLGVVGGMAGGALLGGLIGQGFGVVAPMWVAGALNVVLLAFFWRWLHLIGAAGQHTRSPDASG</sequence>
<keyword evidence="5 6" id="KW-0472">Membrane</keyword>
<dbReference type="PANTHER" id="PTHR23513">
    <property type="entry name" value="INTEGRAL MEMBRANE EFFLUX PROTEIN-RELATED"/>
    <property type="match status" value="1"/>
</dbReference>
<evidence type="ECO:0000256" key="6">
    <source>
        <dbReference type="SAM" id="Phobius"/>
    </source>
</evidence>
<dbReference type="Pfam" id="PF07690">
    <property type="entry name" value="MFS_1"/>
    <property type="match status" value="1"/>
</dbReference>
<dbReference type="InterPro" id="IPR020846">
    <property type="entry name" value="MFS_dom"/>
</dbReference>
<proteinExistence type="predicted"/>
<gene>
    <name evidence="8" type="ORF">F8O01_15020</name>
</gene>
<keyword evidence="3 6" id="KW-0812">Transmembrane</keyword>
<dbReference type="AlphaFoldDB" id="A0A7J5BNI7"/>
<dbReference type="PROSITE" id="PS50850">
    <property type="entry name" value="MFS"/>
    <property type="match status" value="1"/>
</dbReference>
<dbReference type="InterPro" id="IPR036259">
    <property type="entry name" value="MFS_trans_sf"/>
</dbReference>
<feature type="domain" description="Major facilitator superfamily (MFS) profile" evidence="7">
    <location>
        <begin position="272"/>
        <end position="464"/>
    </location>
</feature>
<comment type="caution">
    <text evidence="8">The sequence shown here is derived from an EMBL/GenBank/DDBJ whole genome shotgun (WGS) entry which is preliminary data.</text>
</comment>
<evidence type="ECO:0000256" key="1">
    <source>
        <dbReference type="ARBA" id="ARBA00004651"/>
    </source>
</evidence>
<dbReference type="InterPro" id="IPR011701">
    <property type="entry name" value="MFS"/>
</dbReference>
<feature type="transmembrane region" description="Helical" evidence="6">
    <location>
        <begin position="425"/>
        <end position="447"/>
    </location>
</feature>
<protein>
    <submittedName>
        <fullName evidence="8">MFS transporter</fullName>
    </submittedName>
</protein>
<evidence type="ECO:0000256" key="2">
    <source>
        <dbReference type="ARBA" id="ARBA00022475"/>
    </source>
</evidence>
<dbReference type="GO" id="GO:0022857">
    <property type="term" value="F:transmembrane transporter activity"/>
    <property type="evidence" value="ECO:0007669"/>
    <property type="project" value="InterPro"/>
</dbReference>
<feature type="transmembrane region" description="Helical" evidence="6">
    <location>
        <begin position="275"/>
        <end position="297"/>
    </location>
</feature>
<feature type="transmembrane region" description="Helical" evidence="6">
    <location>
        <begin position="48"/>
        <end position="69"/>
    </location>
</feature>
<feature type="transmembrane region" description="Helical" evidence="6">
    <location>
        <begin position="339"/>
        <end position="356"/>
    </location>
</feature>
<evidence type="ECO:0000313" key="9">
    <source>
        <dbReference type="Proteomes" id="UP000467240"/>
    </source>
</evidence>
<accession>A0A7J5BNI7</accession>
<dbReference type="Proteomes" id="UP000467240">
    <property type="component" value="Unassembled WGS sequence"/>
</dbReference>
<keyword evidence="2" id="KW-1003">Cell membrane</keyword>
<dbReference type="PANTHER" id="PTHR23513:SF6">
    <property type="entry name" value="MAJOR FACILITATOR SUPERFAMILY ASSOCIATED DOMAIN-CONTAINING PROTEIN"/>
    <property type="match status" value="1"/>
</dbReference>
<evidence type="ECO:0000259" key="7">
    <source>
        <dbReference type="PROSITE" id="PS50850"/>
    </source>
</evidence>
<keyword evidence="4 6" id="KW-1133">Transmembrane helix</keyword>
<dbReference type="Gene3D" id="1.20.1250.20">
    <property type="entry name" value="MFS general substrate transporter like domains"/>
    <property type="match status" value="1"/>
</dbReference>
<feature type="transmembrane region" description="Helical" evidence="6">
    <location>
        <begin position="309"/>
        <end position="327"/>
    </location>
</feature>